<evidence type="ECO:0000313" key="2">
    <source>
        <dbReference type="EMBL" id="GMQ30277.1"/>
    </source>
</evidence>
<dbReference type="Gene3D" id="2.60.120.10">
    <property type="entry name" value="Jelly Rolls"/>
    <property type="match status" value="1"/>
</dbReference>
<dbReference type="Pfam" id="PF00027">
    <property type="entry name" value="cNMP_binding"/>
    <property type="match status" value="1"/>
</dbReference>
<evidence type="ECO:0000313" key="3">
    <source>
        <dbReference type="Proteomes" id="UP001338309"/>
    </source>
</evidence>
<dbReference type="EMBL" id="BTPD01000009">
    <property type="protein sequence ID" value="GMQ30277.1"/>
    <property type="molecule type" value="Genomic_DNA"/>
</dbReference>
<dbReference type="InterPro" id="IPR014710">
    <property type="entry name" value="RmlC-like_jellyroll"/>
</dbReference>
<protein>
    <recommendedName>
        <fullName evidence="1">Cyclic nucleotide-binding domain-containing protein</fullName>
    </recommendedName>
</protein>
<name>A0ABQ6PU47_9BACT</name>
<dbReference type="Proteomes" id="UP001338309">
    <property type="component" value="Unassembled WGS sequence"/>
</dbReference>
<reference evidence="2 3" key="1">
    <citation type="submission" date="2023-08" db="EMBL/GenBank/DDBJ databases">
        <title>Draft genome sequence of Algoriphagus confluentis.</title>
        <authorList>
            <person name="Takatani N."/>
            <person name="Hosokawa M."/>
            <person name="Sawabe T."/>
        </authorList>
    </citation>
    <scope>NUCLEOTIDE SEQUENCE [LARGE SCALE GENOMIC DNA]</scope>
    <source>
        <strain evidence="2 3">NBRC 111222</strain>
    </source>
</reference>
<keyword evidence="3" id="KW-1185">Reference proteome</keyword>
<organism evidence="2 3">
    <name type="scientific">Algoriphagus confluentis</name>
    <dbReference type="NCBI Taxonomy" id="1697556"/>
    <lineage>
        <taxon>Bacteria</taxon>
        <taxon>Pseudomonadati</taxon>
        <taxon>Bacteroidota</taxon>
        <taxon>Cytophagia</taxon>
        <taxon>Cytophagales</taxon>
        <taxon>Cyclobacteriaceae</taxon>
        <taxon>Algoriphagus</taxon>
    </lineage>
</organism>
<sequence length="195" mass="23321">MYAQIQRSLARFIDLNEDEFEIFQNFLTSKHLAKKEILLRIGQDCRNIYFINKGCIRYYYLVEGEEKTAQFFFENGWFTDYESFLTGSFAENFVDALEATELLCLERDNLAQLYRLVPKFEKFGRIMAENAYLGIRHRTKNLTTLSAEQRYLNLMKERPKIFERIPQHYIASYLNIRPQSLSRIRRQLSQSAKHE</sequence>
<evidence type="ECO:0000259" key="1">
    <source>
        <dbReference type="PROSITE" id="PS50042"/>
    </source>
</evidence>
<dbReference type="InterPro" id="IPR018490">
    <property type="entry name" value="cNMP-bd_dom_sf"/>
</dbReference>
<dbReference type="SUPFAM" id="SSF51206">
    <property type="entry name" value="cAMP-binding domain-like"/>
    <property type="match status" value="1"/>
</dbReference>
<dbReference type="PROSITE" id="PS50042">
    <property type="entry name" value="CNMP_BINDING_3"/>
    <property type="match status" value="1"/>
</dbReference>
<dbReference type="InterPro" id="IPR000595">
    <property type="entry name" value="cNMP-bd_dom"/>
</dbReference>
<gene>
    <name evidence="2" type="ORF">Aconfl_29200</name>
</gene>
<dbReference type="CDD" id="cd00038">
    <property type="entry name" value="CAP_ED"/>
    <property type="match status" value="1"/>
</dbReference>
<feature type="domain" description="Cyclic nucleotide-binding" evidence="1">
    <location>
        <begin position="11"/>
        <end position="113"/>
    </location>
</feature>
<dbReference type="RefSeq" id="WP_338224981.1">
    <property type="nucleotide sequence ID" value="NZ_BTPD01000009.1"/>
</dbReference>
<proteinExistence type="predicted"/>
<comment type="caution">
    <text evidence="2">The sequence shown here is derived from an EMBL/GenBank/DDBJ whole genome shotgun (WGS) entry which is preliminary data.</text>
</comment>
<accession>A0ABQ6PU47</accession>